<name>A0A174YUG6_9FIRM</name>
<gene>
    <name evidence="3" type="ORF">ERS852490_00604</name>
</gene>
<accession>A0A174YUG6</accession>
<dbReference type="Proteomes" id="UP000095621">
    <property type="component" value="Unassembled WGS sequence"/>
</dbReference>
<reference evidence="3 4" key="1">
    <citation type="submission" date="2015-09" db="EMBL/GenBank/DDBJ databases">
        <authorList>
            <consortium name="Pathogen Informatics"/>
        </authorList>
    </citation>
    <scope>NUCLEOTIDE SEQUENCE [LARGE SCALE GENOMIC DNA]</scope>
    <source>
        <strain evidence="3 4">2789STDY5834875</strain>
    </source>
</reference>
<sequence>MNEFNANRQVYSDSIRGTYVIFPLKYESSLNLTELTIDGAENADFSSYDMSDILARRCRKENGFVRRYILNSCIDDVHFSDGKILAVNESQLYVFNNRIAFFTVLVTYDNADAGYIDKLINPGYVQNYNHSFEENVIKAVSNISIGGVSNIFRLYVDDMKLAVKETYLFNVALVSRRFNELETIERITFNEHKLIDISRDFSDPSEKDIAYTYGAKDTNKCSYRWGACITSQSISYVYATDDMTAANVAEQSRDDVFLTMLVLHQKSTCMLVNEGIQNTLIDNKRQSLKYFRKVKMLKKEALEFRASGTLAPSQVSRWNNVCETYRCLLAVNGIDEALEEIEQKVELIRDEQERKSSDMQNYVATVIAVFGLISIVASVLSIVDLVNSGSTDIVAALGVSCIGVVLFVFSWLILMLKK</sequence>
<dbReference type="RefSeq" id="WP_055214552.1">
    <property type="nucleotide sequence ID" value="NZ_CZBU01000001.1"/>
</dbReference>
<evidence type="ECO:0000313" key="3">
    <source>
        <dbReference type="EMBL" id="CUQ75598.1"/>
    </source>
</evidence>
<evidence type="ECO:0008006" key="5">
    <source>
        <dbReference type="Google" id="ProtNLM"/>
    </source>
</evidence>
<keyword evidence="1" id="KW-0175">Coiled coil</keyword>
<feature type="coiled-coil region" evidence="1">
    <location>
        <begin position="331"/>
        <end position="358"/>
    </location>
</feature>
<proteinExistence type="predicted"/>
<protein>
    <recommendedName>
        <fullName evidence="5">CorA-like Mg2+ transporter protein</fullName>
    </recommendedName>
</protein>
<evidence type="ECO:0000256" key="1">
    <source>
        <dbReference type="SAM" id="Coils"/>
    </source>
</evidence>
<keyword evidence="2" id="KW-1133">Transmembrane helix</keyword>
<organism evidence="3 4">
    <name type="scientific">Lachnospira eligens</name>
    <dbReference type="NCBI Taxonomy" id="39485"/>
    <lineage>
        <taxon>Bacteria</taxon>
        <taxon>Bacillati</taxon>
        <taxon>Bacillota</taxon>
        <taxon>Clostridia</taxon>
        <taxon>Lachnospirales</taxon>
        <taxon>Lachnospiraceae</taxon>
        <taxon>Lachnospira</taxon>
    </lineage>
</organism>
<dbReference type="AlphaFoldDB" id="A0A174YUG6"/>
<dbReference type="EMBL" id="CZBU01000001">
    <property type="protein sequence ID" value="CUQ75598.1"/>
    <property type="molecule type" value="Genomic_DNA"/>
</dbReference>
<evidence type="ECO:0000256" key="2">
    <source>
        <dbReference type="SAM" id="Phobius"/>
    </source>
</evidence>
<dbReference type="OrthoDB" id="2085359at2"/>
<evidence type="ECO:0000313" key="4">
    <source>
        <dbReference type="Proteomes" id="UP000095621"/>
    </source>
</evidence>
<feature type="transmembrane region" description="Helical" evidence="2">
    <location>
        <begin position="362"/>
        <end position="383"/>
    </location>
</feature>
<keyword evidence="2" id="KW-0812">Transmembrane</keyword>
<feature type="transmembrane region" description="Helical" evidence="2">
    <location>
        <begin position="395"/>
        <end position="416"/>
    </location>
</feature>
<keyword evidence="2" id="KW-0472">Membrane</keyword>